<reference evidence="3" key="1">
    <citation type="journal article" date="2014" name="Front. Microbiol.">
        <title>High frequency of phylogenetically diverse reductive dehalogenase-homologous genes in deep subseafloor sedimentary metagenomes.</title>
        <authorList>
            <person name="Kawai M."/>
            <person name="Futagami T."/>
            <person name="Toyoda A."/>
            <person name="Takaki Y."/>
            <person name="Nishi S."/>
            <person name="Hori S."/>
            <person name="Arai W."/>
            <person name="Tsubouchi T."/>
            <person name="Morono Y."/>
            <person name="Uchiyama I."/>
            <person name="Ito T."/>
            <person name="Fujiyama A."/>
            <person name="Inagaki F."/>
            <person name="Takami H."/>
        </authorList>
    </citation>
    <scope>NUCLEOTIDE SEQUENCE</scope>
    <source>
        <strain evidence="3">Expedition CK06-06</strain>
    </source>
</reference>
<comment type="caution">
    <text evidence="3">The sequence shown here is derived from an EMBL/GenBank/DDBJ whole genome shotgun (WGS) entry which is preliminary data.</text>
</comment>
<protein>
    <recommendedName>
        <fullName evidence="2">Periplasmic binding protein domain-containing protein</fullName>
    </recommendedName>
</protein>
<evidence type="ECO:0000313" key="3">
    <source>
        <dbReference type="EMBL" id="GAG99399.1"/>
    </source>
</evidence>
<feature type="non-terminal residue" evidence="3">
    <location>
        <position position="167"/>
    </location>
</feature>
<evidence type="ECO:0000256" key="1">
    <source>
        <dbReference type="ARBA" id="ARBA00004196"/>
    </source>
</evidence>
<feature type="domain" description="Periplasmic binding protein" evidence="2">
    <location>
        <begin position="38"/>
        <end position="167"/>
    </location>
</feature>
<accession>X1BUH5</accession>
<dbReference type="Gene3D" id="3.40.50.2300">
    <property type="match status" value="2"/>
</dbReference>
<name>X1BUH5_9ZZZZ</name>
<dbReference type="GO" id="GO:0030246">
    <property type="term" value="F:carbohydrate binding"/>
    <property type="evidence" value="ECO:0007669"/>
    <property type="project" value="TreeGrafter"/>
</dbReference>
<dbReference type="InterPro" id="IPR025997">
    <property type="entry name" value="SBP_2_dom"/>
</dbReference>
<gene>
    <name evidence="3" type="ORF">S01H4_47461</name>
</gene>
<dbReference type="SUPFAM" id="SSF53822">
    <property type="entry name" value="Periplasmic binding protein-like I"/>
    <property type="match status" value="1"/>
</dbReference>
<organism evidence="3">
    <name type="scientific">marine sediment metagenome</name>
    <dbReference type="NCBI Taxonomy" id="412755"/>
    <lineage>
        <taxon>unclassified sequences</taxon>
        <taxon>metagenomes</taxon>
        <taxon>ecological metagenomes</taxon>
    </lineage>
</organism>
<sequence>MQMFKTLCIASALMLGISPLVFAQSITLHGGEEVDMVLLPKFLGILVFDQANEGAQEANAELDNRGELLFVGPTPENAVAGQIEIMTTSATQGRGAVMLSNNAGDQIVPSAKAARAAGTTVVTWDSPIPSGEGEDVFVAQVDFGSIGEVMADMAFSILGGSGQMAIL</sequence>
<dbReference type="PANTHER" id="PTHR30036:SF8">
    <property type="entry name" value="ABC-TYPE SUGAR TRANSPORT SYSTEM PERIPLASMIC COMPONENT-LIKE PROTEIN"/>
    <property type="match status" value="1"/>
</dbReference>
<proteinExistence type="predicted"/>
<dbReference type="InterPro" id="IPR028082">
    <property type="entry name" value="Peripla_BP_I"/>
</dbReference>
<comment type="subcellular location">
    <subcellularLocation>
        <location evidence="1">Cell envelope</location>
    </subcellularLocation>
</comment>
<evidence type="ECO:0000259" key="2">
    <source>
        <dbReference type="Pfam" id="PF13407"/>
    </source>
</evidence>
<dbReference type="PANTHER" id="PTHR30036">
    <property type="entry name" value="D-XYLOSE-BINDING PERIPLASMIC PROTEIN"/>
    <property type="match status" value="1"/>
</dbReference>
<dbReference type="InterPro" id="IPR050555">
    <property type="entry name" value="Bact_Solute-Bind_Prot2"/>
</dbReference>
<dbReference type="Pfam" id="PF13407">
    <property type="entry name" value="Peripla_BP_4"/>
    <property type="match status" value="1"/>
</dbReference>
<dbReference type="AlphaFoldDB" id="X1BUH5"/>
<dbReference type="EMBL" id="BART01026645">
    <property type="protein sequence ID" value="GAG99399.1"/>
    <property type="molecule type" value="Genomic_DNA"/>
</dbReference>
<dbReference type="GO" id="GO:0030288">
    <property type="term" value="C:outer membrane-bounded periplasmic space"/>
    <property type="evidence" value="ECO:0007669"/>
    <property type="project" value="TreeGrafter"/>
</dbReference>